<reference evidence="4" key="1">
    <citation type="submission" date="2016-10" db="EMBL/GenBank/DDBJ databases">
        <authorList>
            <person name="Varghese N."/>
            <person name="Submissions S."/>
        </authorList>
    </citation>
    <scope>NUCLEOTIDE SEQUENCE [LARGE SCALE GENOMIC DNA]</scope>
    <source>
        <strain evidence="4">DSM 11706</strain>
    </source>
</reference>
<keyword evidence="2" id="KW-0812">Transmembrane</keyword>
<accession>A0A1I5Z8K8</accession>
<evidence type="ECO:0000256" key="2">
    <source>
        <dbReference type="SAM" id="Phobius"/>
    </source>
</evidence>
<evidence type="ECO:0000313" key="4">
    <source>
        <dbReference type="Proteomes" id="UP000198734"/>
    </source>
</evidence>
<proteinExistence type="predicted"/>
<name>A0A1I5Z8K8_9BACI</name>
<dbReference type="Proteomes" id="UP000198734">
    <property type="component" value="Unassembled WGS sequence"/>
</dbReference>
<dbReference type="OrthoDB" id="2860003at2"/>
<organism evidence="3 4">
    <name type="scientific">Psychrobacillus psychrotolerans</name>
    <dbReference type="NCBI Taxonomy" id="126156"/>
    <lineage>
        <taxon>Bacteria</taxon>
        <taxon>Bacillati</taxon>
        <taxon>Bacillota</taxon>
        <taxon>Bacilli</taxon>
        <taxon>Bacillales</taxon>
        <taxon>Bacillaceae</taxon>
        <taxon>Psychrobacillus</taxon>
    </lineage>
</organism>
<dbReference type="EMBL" id="FOXU01000004">
    <property type="protein sequence ID" value="SFQ52792.1"/>
    <property type="molecule type" value="Genomic_DNA"/>
</dbReference>
<feature type="transmembrane region" description="Helical" evidence="2">
    <location>
        <begin position="46"/>
        <end position="66"/>
    </location>
</feature>
<evidence type="ECO:0000313" key="3">
    <source>
        <dbReference type="EMBL" id="SFQ52792.1"/>
    </source>
</evidence>
<dbReference type="STRING" id="126156.SAMN05421670_2502"/>
<keyword evidence="2" id="KW-1133">Transmembrane helix</keyword>
<sequence>MDNIFSSYLKFDSPKSNKEGVIGYLLLFLYLMGVFPILAVPFSLPFLLAAIVPAALITCWGIIYIIDPYKYEKSYYLYLGVYGVVNTYVFFVSIQKMLYKNLEINGWAPFMFNIILFILLILGMNWMNWKALYSETYYKLQQKSSIPVGWASIAGVSYILGQIILSVVYTDSGISILMIVCLTLLSFFTAFLSINIHRYFFIRKHMDRALAIYPEFGLPKDERRGNEKKKRKRRKKKKRKKGK</sequence>
<gene>
    <name evidence="3" type="ORF">SAMN05421670_2502</name>
</gene>
<dbReference type="AlphaFoldDB" id="A0A1I5Z8K8"/>
<feature type="transmembrane region" description="Helical" evidence="2">
    <location>
        <begin position="75"/>
        <end position="94"/>
    </location>
</feature>
<evidence type="ECO:0000256" key="1">
    <source>
        <dbReference type="SAM" id="MobiDB-lite"/>
    </source>
</evidence>
<keyword evidence="2" id="KW-0472">Membrane</keyword>
<dbReference type="RefSeq" id="WP_093537224.1">
    <property type="nucleotide sequence ID" value="NZ_FOXU01000004.1"/>
</dbReference>
<feature type="transmembrane region" description="Helical" evidence="2">
    <location>
        <begin position="106"/>
        <end position="127"/>
    </location>
</feature>
<feature type="transmembrane region" description="Helical" evidence="2">
    <location>
        <begin position="21"/>
        <end position="40"/>
    </location>
</feature>
<feature type="region of interest" description="Disordered" evidence="1">
    <location>
        <begin position="219"/>
        <end position="243"/>
    </location>
</feature>
<keyword evidence="4" id="KW-1185">Reference proteome</keyword>
<feature type="compositionally biased region" description="Basic residues" evidence="1">
    <location>
        <begin position="226"/>
        <end position="243"/>
    </location>
</feature>
<protein>
    <submittedName>
        <fullName evidence="3">Uncharacterized protein</fullName>
    </submittedName>
</protein>
<feature type="transmembrane region" description="Helical" evidence="2">
    <location>
        <begin position="148"/>
        <end position="168"/>
    </location>
</feature>
<feature type="transmembrane region" description="Helical" evidence="2">
    <location>
        <begin position="174"/>
        <end position="196"/>
    </location>
</feature>